<reference evidence="2 3" key="1">
    <citation type="submission" date="2019-12" db="EMBL/GenBank/DDBJ databases">
        <authorList>
            <person name="Floudas D."/>
            <person name="Bentzer J."/>
            <person name="Ahren D."/>
            <person name="Johansson T."/>
            <person name="Persson P."/>
            <person name="Tunlid A."/>
        </authorList>
    </citation>
    <scope>NUCLEOTIDE SEQUENCE [LARGE SCALE GENOMIC DNA]</scope>
    <source>
        <strain evidence="2 3">CBS 102.39</strain>
    </source>
</reference>
<dbReference type="Proteomes" id="UP000521872">
    <property type="component" value="Unassembled WGS sequence"/>
</dbReference>
<protein>
    <submittedName>
        <fullName evidence="2">Uncharacterized protein</fullName>
    </submittedName>
</protein>
<comment type="caution">
    <text evidence="2">The sequence shown here is derived from an EMBL/GenBank/DDBJ whole genome shotgun (WGS) entry which is preliminary data.</text>
</comment>
<proteinExistence type="predicted"/>
<feature type="region of interest" description="Disordered" evidence="1">
    <location>
        <begin position="246"/>
        <end position="266"/>
    </location>
</feature>
<sequence length="319" mass="36170">MSLNITDSLLDIANPLPVKATFDTRTSWDIIRSCLATLFACLWVSVHPNMTPPGHSDIRVFFTKVELMIWTLLFPEMIILWAFRQWLGARTLSKEFKDYGWTMSHGFFMQMGGFVETSEEGHIQALLGNDLFKWMHERQQIPKITSQQISGRSKGDSFSKAIIIAQTSWFVAQCIGRHVKGLFITPAELTTLAYAVLNGVMYFLWWHKPLDCRTPVELNPGYARYTGSHYVRERWLLASASSSFSTGLDPNAQPAPDDNGSTIEPTPEELVPATEVSPEQHGFPNKHRLVYRPKTTKLLQLQSILLFSLSTTGEHAHRV</sequence>
<gene>
    <name evidence="2" type="ORF">D9613_008819</name>
</gene>
<evidence type="ECO:0000256" key="1">
    <source>
        <dbReference type="SAM" id="MobiDB-lite"/>
    </source>
</evidence>
<dbReference type="PANTHER" id="PTHR35043">
    <property type="entry name" value="TRANSCRIPTION FACTOR DOMAIN-CONTAINING PROTEIN"/>
    <property type="match status" value="1"/>
</dbReference>
<dbReference type="EMBL" id="JAACJL010000031">
    <property type="protein sequence ID" value="KAF4616688.1"/>
    <property type="molecule type" value="Genomic_DNA"/>
</dbReference>
<dbReference type="AlphaFoldDB" id="A0A8H4QT40"/>
<evidence type="ECO:0000313" key="2">
    <source>
        <dbReference type="EMBL" id="KAF4616688.1"/>
    </source>
</evidence>
<organism evidence="2 3">
    <name type="scientific">Agrocybe pediades</name>
    <dbReference type="NCBI Taxonomy" id="84607"/>
    <lineage>
        <taxon>Eukaryota</taxon>
        <taxon>Fungi</taxon>
        <taxon>Dikarya</taxon>
        <taxon>Basidiomycota</taxon>
        <taxon>Agaricomycotina</taxon>
        <taxon>Agaricomycetes</taxon>
        <taxon>Agaricomycetidae</taxon>
        <taxon>Agaricales</taxon>
        <taxon>Agaricineae</taxon>
        <taxon>Strophariaceae</taxon>
        <taxon>Agrocybe</taxon>
    </lineage>
</organism>
<evidence type="ECO:0000313" key="3">
    <source>
        <dbReference type="Proteomes" id="UP000521872"/>
    </source>
</evidence>
<dbReference type="PANTHER" id="PTHR35043:SF7">
    <property type="entry name" value="TRANSCRIPTION FACTOR DOMAIN-CONTAINING PROTEIN"/>
    <property type="match status" value="1"/>
</dbReference>
<name>A0A8H4QT40_9AGAR</name>
<keyword evidence="3" id="KW-1185">Reference proteome</keyword>
<accession>A0A8H4QT40</accession>